<evidence type="ECO:0000313" key="2">
    <source>
        <dbReference type="EMBL" id="AZT90107.1"/>
    </source>
</evidence>
<feature type="transmembrane region" description="Helical" evidence="1">
    <location>
        <begin position="49"/>
        <end position="82"/>
    </location>
</feature>
<dbReference type="Proteomes" id="UP000282930">
    <property type="component" value="Chromosome"/>
</dbReference>
<name>A0A3T0D4Y8_9FIRM</name>
<gene>
    <name evidence="2" type="ORF">ELD05_05310</name>
</gene>
<evidence type="ECO:0000313" key="3">
    <source>
        <dbReference type="Proteomes" id="UP000282930"/>
    </source>
</evidence>
<dbReference type="AlphaFoldDB" id="A0A3T0D4Y8"/>
<keyword evidence="1" id="KW-0812">Transmembrane</keyword>
<reference evidence="2 3" key="1">
    <citation type="submission" date="2018-12" db="EMBL/GenBank/DDBJ databases">
        <title>Genome sequence from the cellulolytic species, Caldicellulosiruptor changbaiensis.</title>
        <authorList>
            <person name="Blumer-Schuette S.E."/>
            <person name="Mendoza C."/>
        </authorList>
    </citation>
    <scope>NUCLEOTIDE SEQUENCE [LARGE SCALE GENOMIC DNA]</scope>
    <source>
        <strain evidence="2 3">CBS-Z</strain>
    </source>
</reference>
<accession>A0A3T0D4Y8</accession>
<dbReference type="KEGG" id="ccha:ELD05_05310"/>
<dbReference type="RefSeq" id="WP_127351619.1">
    <property type="nucleotide sequence ID" value="NZ_CP034791.1"/>
</dbReference>
<evidence type="ECO:0000256" key="1">
    <source>
        <dbReference type="SAM" id="Phobius"/>
    </source>
</evidence>
<keyword evidence="1" id="KW-1133">Transmembrane helix</keyword>
<protein>
    <recommendedName>
        <fullName evidence="4">Adhesin domain-containing protein</fullName>
    </recommendedName>
</protein>
<sequence length="371" mass="41241">MHFNQNVLGLIGLLVVIFFIVLGLFYLISKNSSNIFQIKKFHTSQTMRLVLSLLSILFAWIFPWTALKVLFVLSCILFLFSIFPIKKTSFGMVIAVALVTLVIVGLIISQLHYYSSDKQDYKFSGLSKSISQIISDVITSSDFIEVYHLITYSADQDMSIKNFDEIVITCSGGIDLELIEDEDAIYFPSVLKTNVSGKTLKVFDRNKEFNTTYEIKLGTKSLRYVKVLCRGLKIRGNGKFKNLTVNSSGSFIQGQIEATNDISIDCAGLELRADFKGKTLKIDSSGADINSQLIFDKIEIDSTGLNISAKARFEEFDINATGLNGTINILNSENEKGILDIEATGGIVKINNLYSAPVTTKTSGYVKLIRE</sequence>
<feature type="transmembrane region" description="Helical" evidence="1">
    <location>
        <begin position="88"/>
        <end position="108"/>
    </location>
</feature>
<keyword evidence="1" id="KW-0472">Membrane</keyword>
<evidence type="ECO:0008006" key="4">
    <source>
        <dbReference type="Google" id="ProtNLM"/>
    </source>
</evidence>
<dbReference type="EMBL" id="CP034791">
    <property type="protein sequence ID" value="AZT90107.1"/>
    <property type="molecule type" value="Genomic_DNA"/>
</dbReference>
<organism evidence="2 3">
    <name type="scientific">Caldicellulosiruptor changbaiensis</name>
    <dbReference type="NCBI Taxonomy" id="1222016"/>
    <lineage>
        <taxon>Bacteria</taxon>
        <taxon>Bacillati</taxon>
        <taxon>Bacillota</taxon>
        <taxon>Bacillota incertae sedis</taxon>
        <taxon>Caldicellulosiruptorales</taxon>
        <taxon>Caldicellulosiruptoraceae</taxon>
        <taxon>Caldicellulosiruptor</taxon>
    </lineage>
</organism>
<keyword evidence="3" id="KW-1185">Reference proteome</keyword>
<feature type="transmembrane region" description="Helical" evidence="1">
    <location>
        <begin position="6"/>
        <end position="28"/>
    </location>
</feature>
<proteinExistence type="predicted"/>